<dbReference type="HOGENOM" id="CLU_1547783_0_0_1"/>
<reference evidence="4" key="2">
    <citation type="submission" date="2015-01" db="EMBL/GenBank/DDBJ databases">
        <title>Evolutionary Origins and Diversification of the Mycorrhizal Mutualists.</title>
        <authorList>
            <consortium name="DOE Joint Genome Institute"/>
            <consortium name="Mycorrhizal Genomics Consortium"/>
            <person name="Kohler A."/>
            <person name="Kuo A."/>
            <person name="Nagy L.G."/>
            <person name="Floudas D."/>
            <person name="Copeland A."/>
            <person name="Barry K.W."/>
            <person name="Cichocki N."/>
            <person name="Veneault-Fourrey C."/>
            <person name="LaButti K."/>
            <person name="Lindquist E.A."/>
            <person name="Lipzen A."/>
            <person name="Lundell T."/>
            <person name="Morin E."/>
            <person name="Murat C."/>
            <person name="Riley R."/>
            <person name="Ohm R."/>
            <person name="Sun H."/>
            <person name="Tunlid A."/>
            <person name="Henrissat B."/>
            <person name="Grigoriev I.V."/>
            <person name="Hibbett D.S."/>
            <person name="Martin F."/>
        </authorList>
    </citation>
    <scope>NUCLEOTIDE SEQUENCE [LARGE SCALE GENOMIC DNA]</scope>
    <source>
        <strain evidence="2">H7</strain>
        <strain evidence="4">h7</strain>
    </source>
</reference>
<dbReference type="Proteomes" id="UP000053424">
    <property type="component" value="Unassembled WGS sequence"/>
</dbReference>
<dbReference type="EMBL" id="KN831849">
    <property type="protein sequence ID" value="KIM34857.1"/>
    <property type="molecule type" value="Genomic_DNA"/>
</dbReference>
<reference evidence="3 4" key="1">
    <citation type="submission" date="2014-04" db="EMBL/GenBank/DDBJ databases">
        <authorList>
            <consortium name="DOE Joint Genome Institute"/>
            <person name="Kuo A."/>
            <person name="Gay G."/>
            <person name="Dore J."/>
            <person name="Kohler A."/>
            <person name="Nagy L.G."/>
            <person name="Floudas D."/>
            <person name="Copeland A."/>
            <person name="Barry K.W."/>
            <person name="Cichocki N."/>
            <person name="Veneault-Fourrey C."/>
            <person name="LaButti K."/>
            <person name="Lindquist E.A."/>
            <person name="Lipzen A."/>
            <person name="Lundell T."/>
            <person name="Morin E."/>
            <person name="Murat C."/>
            <person name="Sun H."/>
            <person name="Tunlid A."/>
            <person name="Henrissat B."/>
            <person name="Grigoriev I.V."/>
            <person name="Hibbett D.S."/>
            <person name="Martin F."/>
            <person name="Nordberg H.P."/>
            <person name="Cantor M.N."/>
            <person name="Hua S.X."/>
        </authorList>
    </citation>
    <scope>NUCLEOTIDE SEQUENCE [LARGE SCALE GENOMIC DNA]</scope>
    <source>
        <strain evidence="4">h7</strain>
        <strain evidence="3">H7</strain>
    </source>
</reference>
<feature type="compositionally biased region" description="Basic and acidic residues" evidence="1">
    <location>
        <begin position="1"/>
        <end position="12"/>
    </location>
</feature>
<keyword evidence="4" id="KW-1185">Reference proteome</keyword>
<protein>
    <submittedName>
        <fullName evidence="3">Uncharacterized protein</fullName>
    </submittedName>
</protein>
<accession>A0A0C2Y182</accession>
<gene>
    <name evidence="3" type="ORF">M413DRAFT_14863</name>
    <name evidence="2" type="ORF">M413DRAFT_14888</name>
</gene>
<dbReference type="EMBL" id="KN831852">
    <property type="protein sequence ID" value="KIM34832.1"/>
    <property type="molecule type" value="Genomic_DNA"/>
</dbReference>
<reference evidence="3" key="3">
    <citation type="submission" date="2015-02" db="EMBL/GenBank/DDBJ databases">
        <title>Evolutionary Origins and Diversification of the Mycorrhizal Mutualists.</title>
        <authorList>
            <consortium name="DOE Joint Genome Institute"/>
            <consortium name="Mycorrhizal Genomics Consortium"/>
            <person name="Kohler A."/>
            <person name="Kuo A."/>
            <person name="Nagy L.G."/>
            <person name="Floudas D."/>
            <person name="Copeland A."/>
            <person name="Barry K.W."/>
            <person name="Cichocki N."/>
            <person name="Veneault-Fourrey C."/>
            <person name="LaButti K."/>
            <person name="Lindquist E.A."/>
            <person name="Lipzen A."/>
            <person name="Lundell T."/>
            <person name="Morin E."/>
            <person name="Murat C."/>
            <person name="Riley R."/>
            <person name="Ohm R."/>
            <person name="Sun H."/>
            <person name="Tunlid A."/>
            <person name="Henrissat B."/>
            <person name="Grigoriev I.V."/>
            <person name="Hibbett D.S."/>
            <person name="Martin F."/>
        </authorList>
    </citation>
    <scope>NUCLEOTIDE SEQUENCE</scope>
    <source>
        <strain evidence="3">H7</strain>
    </source>
</reference>
<dbReference type="AlphaFoldDB" id="A0A0C2Y182"/>
<feature type="region of interest" description="Disordered" evidence="1">
    <location>
        <begin position="1"/>
        <end position="23"/>
    </location>
</feature>
<evidence type="ECO:0000313" key="3">
    <source>
        <dbReference type="EMBL" id="KIM34857.1"/>
    </source>
</evidence>
<evidence type="ECO:0000256" key="1">
    <source>
        <dbReference type="SAM" id="MobiDB-lite"/>
    </source>
</evidence>
<evidence type="ECO:0000313" key="4">
    <source>
        <dbReference type="Proteomes" id="UP000053424"/>
    </source>
</evidence>
<evidence type="ECO:0000313" key="2">
    <source>
        <dbReference type="EMBL" id="KIM34832.1"/>
    </source>
</evidence>
<sequence>MLREEKPRRDDAQSSIFLRPDLPKSTPLFAFKQRKPGLSSSGGQESAGLAVRGEKGFDYLAGNYRSHRGAHRRSPQSGVPSCSSIIPLNFLLVQSALRHHVDNIQSIEEGFDDNCDAKNEGSKAVPRYIIAQSKQIPSGVQLQRLEIRCQLFAFGNLKAYSLDGGRSFPWPFT</sequence>
<proteinExistence type="predicted"/>
<name>A0A0C2Y182_HEBCY</name>
<organism evidence="3 4">
    <name type="scientific">Hebeloma cylindrosporum</name>
    <dbReference type="NCBI Taxonomy" id="76867"/>
    <lineage>
        <taxon>Eukaryota</taxon>
        <taxon>Fungi</taxon>
        <taxon>Dikarya</taxon>
        <taxon>Basidiomycota</taxon>
        <taxon>Agaricomycotina</taxon>
        <taxon>Agaricomycetes</taxon>
        <taxon>Agaricomycetidae</taxon>
        <taxon>Agaricales</taxon>
        <taxon>Agaricineae</taxon>
        <taxon>Hymenogastraceae</taxon>
        <taxon>Hebeloma</taxon>
    </lineage>
</organism>